<feature type="transmembrane region" description="Helical" evidence="1">
    <location>
        <begin position="51"/>
        <end position="82"/>
    </location>
</feature>
<dbReference type="InterPro" id="IPR021401">
    <property type="entry name" value="DUF3040"/>
</dbReference>
<evidence type="ECO:0000256" key="1">
    <source>
        <dbReference type="SAM" id="Phobius"/>
    </source>
</evidence>
<organism evidence="2 3">
    <name type="scientific">Pseudonocardia charpentierae</name>
    <dbReference type="NCBI Taxonomy" id="3075545"/>
    <lineage>
        <taxon>Bacteria</taxon>
        <taxon>Bacillati</taxon>
        <taxon>Actinomycetota</taxon>
        <taxon>Actinomycetes</taxon>
        <taxon>Pseudonocardiales</taxon>
        <taxon>Pseudonocardiaceae</taxon>
        <taxon>Pseudonocardia</taxon>
    </lineage>
</organism>
<dbReference type="EMBL" id="JAVREJ010000001">
    <property type="protein sequence ID" value="MDT0347954.1"/>
    <property type="molecule type" value="Genomic_DNA"/>
</dbReference>
<dbReference type="Pfam" id="PF11239">
    <property type="entry name" value="DUF3040"/>
    <property type="match status" value="1"/>
</dbReference>
<comment type="caution">
    <text evidence="2">The sequence shown here is derived from an EMBL/GenBank/DDBJ whole genome shotgun (WGS) entry which is preliminary data.</text>
</comment>
<evidence type="ECO:0000313" key="2">
    <source>
        <dbReference type="EMBL" id="MDT0347954.1"/>
    </source>
</evidence>
<keyword evidence="1" id="KW-1133">Transmembrane helix</keyword>
<name>A0ABU2N3T0_9PSEU</name>
<proteinExistence type="predicted"/>
<sequence length="107" mass="11617">MSLDAGDRARLMRIEAELAAADPALARRFRRWKSSGGHEVVGPGWSAVPGWALVVFLVGFTTWMVAPAVGSAVAVVACCGAARRWARNQESRRGDLLPWGRKDSGRR</sequence>
<keyword evidence="3" id="KW-1185">Reference proteome</keyword>
<protein>
    <submittedName>
        <fullName evidence="2">DUF3040 domain-containing protein</fullName>
    </submittedName>
</protein>
<keyword evidence="1" id="KW-0472">Membrane</keyword>
<gene>
    <name evidence="2" type="ORF">RM445_00255</name>
</gene>
<dbReference type="Proteomes" id="UP001183202">
    <property type="component" value="Unassembled WGS sequence"/>
</dbReference>
<accession>A0ABU2N3T0</accession>
<evidence type="ECO:0000313" key="3">
    <source>
        <dbReference type="Proteomes" id="UP001183202"/>
    </source>
</evidence>
<keyword evidence="1" id="KW-0812">Transmembrane</keyword>
<dbReference type="RefSeq" id="WP_311553854.1">
    <property type="nucleotide sequence ID" value="NZ_JAVREJ010000001.1"/>
</dbReference>
<reference evidence="3" key="1">
    <citation type="submission" date="2023-07" db="EMBL/GenBank/DDBJ databases">
        <title>30 novel species of actinomycetes from the DSMZ collection.</title>
        <authorList>
            <person name="Nouioui I."/>
        </authorList>
    </citation>
    <scope>NUCLEOTIDE SEQUENCE [LARGE SCALE GENOMIC DNA]</scope>
    <source>
        <strain evidence="3">DSM 45834</strain>
    </source>
</reference>